<dbReference type="Proteomes" id="UP001368318">
    <property type="component" value="Chromosome"/>
</dbReference>
<dbReference type="RefSeq" id="WP_338732781.1">
    <property type="nucleotide sequence ID" value="NZ_CP136924.1"/>
</dbReference>
<evidence type="ECO:0000313" key="4">
    <source>
        <dbReference type="EMBL" id="WXA13523.1"/>
    </source>
</evidence>
<accession>A0AAU6P837</accession>
<sequence length="273" mass="31541">MKINFPKIFRRLLRVVVVLAILHVLILVFLYFKQERFFFNPKTLDKTYVFNFEEPFEELNIEVDDNVFLNALLFKAEASKGVIVYYHGNAGAIHDWGKRAPLYLENNYDILFVDYRGYGKSDGKYSNSKQLLNDAQKVYDFAKTRYSEENIITLGFSLGSGLATYVASKNNPKMLIINAPYYSWKTLISEQIAPPIPEFIVKYDIPTYKFIKEVKCPIKIFHGSRDFLVHIDENSKKLQAIAPENIDLTIITDAGHNGIHITKQYYDALKALL</sequence>
<proteinExistence type="predicted"/>
<feature type="domain" description="Serine aminopeptidase S33" evidence="2">
    <location>
        <begin position="79"/>
        <end position="198"/>
    </location>
</feature>
<keyword evidence="1" id="KW-0812">Transmembrane</keyword>
<evidence type="ECO:0000256" key="1">
    <source>
        <dbReference type="SAM" id="Phobius"/>
    </source>
</evidence>
<keyword evidence="5" id="KW-1185">Reference proteome</keyword>
<protein>
    <submittedName>
        <fullName evidence="4">Alpha/beta fold hydrolase</fullName>
    </submittedName>
</protein>
<dbReference type="Pfam" id="PF12146">
    <property type="entry name" value="Hydrolase_4"/>
    <property type="match status" value="1"/>
</dbReference>
<reference evidence="4 5" key="1">
    <citation type="submission" date="2023-10" db="EMBL/GenBank/DDBJ databases">
        <title>Culture-based analysis of two novel bacteria associated with mangrove crab gills.</title>
        <authorList>
            <person name="Yang X."/>
            <person name="Garuglieri E."/>
            <person name="Van Goethem M.W."/>
            <person name="Fusi M."/>
            <person name="Marasco R."/>
            <person name="Daffonchio D.G."/>
        </authorList>
    </citation>
    <scope>NUCLEOTIDE SEQUENCE</scope>
    <source>
        <strain evidence="4">UG2-1</strain>
        <strain evidence="3">UG2-2</strain>
        <strain evidence="5">UG2_2</strain>
    </source>
</reference>
<dbReference type="Gene3D" id="3.40.50.1820">
    <property type="entry name" value="alpha/beta hydrolase"/>
    <property type="match status" value="1"/>
</dbReference>
<dbReference type="GO" id="GO:0016787">
    <property type="term" value="F:hydrolase activity"/>
    <property type="evidence" value="ECO:0007669"/>
    <property type="project" value="UniProtKB-KW"/>
</dbReference>
<dbReference type="InterPro" id="IPR022742">
    <property type="entry name" value="Hydrolase_4"/>
</dbReference>
<dbReference type="EMBL" id="CP136924">
    <property type="protein sequence ID" value="WXA04059.1"/>
    <property type="molecule type" value="Genomic_DNA"/>
</dbReference>
<dbReference type="PANTHER" id="PTHR12277:SF81">
    <property type="entry name" value="PROTEIN ABHD13"/>
    <property type="match status" value="1"/>
</dbReference>
<dbReference type="EMBL" id="CP136925">
    <property type="protein sequence ID" value="WXA13523.1"/>
    <property type="molecule type" value="Genomic_DNA"/>
</dbReference>
<dbReference type="InterPro" id="IPR029058">
    <property type="entry name" value="AB_hydrolase_fold"/>
</dbReference>
<feature type="transmembrane region" description="Helical" evidence="1">
    <location>
        <begin position="12"/>
        <end position="32"/>
    </location>
</feature>
<keyword evidence="4" id="KW-0378">Hydrolase</keyword>
<evidence type="ECO:0000313" key="5">
    <source>
        <dbReference type="Proteomes" id="UP001368318"/>
    </source>
</evidence>
<evidence type="ECO:0000259" key="2">
    <source>
        <dbReference type="Pfam" id="PF12146"/>
    </source>
</evidence>
<name>A0AAU6P837_9FLAO</name>
<keyword evidence="1" id="KW-0472">Membrane</keyword>
<keyword evidence="1" id="KW-1133">Transmembrane helix</keyword>
<dbReference type="SUPFAM" id="SSF53474">
    <property type="entry name" value="alpha/beta-Hydrolases"/>
    <property type="match status" value="1"/>
</dbReference>
<dbReference type="PANTHER" id="PTHR12277">
    <property type="entry name" value="ALPHA/BETA HYDROLASE DOMAIN-CONTAINING PROTEIN"/>
    <property type="match status" value="1"/>
</dbReference>
<organism evidence="4">
    <name type="scientific">Mangrovimonas cancribranchiae</name>
    <dbReference type="NCBI Taxonomy" id="3080055"/>
    <lineage>
        <taxon>Bacteria</taxon>
        <taxon>Pseudomonadati</taxon>
        <taxon>Bacteroidota</taxon>
        <taxon>Flavobacteriia</taxon>
        <taxon>Flavobacteriales</taxon>
        <taxon>Flavobacteriaceae</taxon>
        <taxon>Mangrovimonas</taxon>
    </lineage>
</organism>
<gene>
    <name evidence="4" type="ORF">R3L15_01300</name>
    <name evidence="3" type="ORF">R3L16_06095</name>
</gene>
<dbReference type="KEGG" id="mcaa:R3L15_01300"/>
<dbReference type="AlphaFoldDB" id="A0AAU6P837"/>
<evidence type="ECO:0000313" key="3">
    <source>
        <dbReference type="EMBL" id="WXA04059.1"/>
    </source>
</evidence>